<gene>
    <name evidence="1" type="ORF">GKE10_00070</name>
</gene>
<comment type="caution">
    <text evidence="1">The sequence shown here is derived from an EMBL/GenBank/DDBJ whole genome shotgun (WGS) entry which is preliminary data.</text>
</comment>
<dbReference type="AlphaFoldDB" id="A0A844DHF3"/>
<evidence type="ECO:0000313" key="1">
    <source>
        <dbReference type="EMBL" id="MSC50333.1"/>
    </source>
</evidence>
<proteinExistence type="predicted"/>
<evidence type="ECO:0000313" key="2">
    <source>
        <dbReference type="Proteomes" id="UP000462091"/>
    </source>
</evidence>
<reference evidence="1 2" key="1">
    <citation type="journal article" date="2019" name="Nat. Med.">
        <title>A library of human gut bacterial isolates paired with longitudinal multiomics data enables mechanistic microbiome research.</title>
        <authorList>
            <person name="Poyet M."/>
            <person name="Groussin M."/>
            <person name="Gibbons S.M."/>
            <person name="Avila-Pacheco J."/>
            <person name="Jiang X."/>
            <person name="Kearney S.M."/>
            <person name="Perrotta A.R."/>
            <person name="Berdy B."/>
            <person name="Zhao S."/>
            <person name="Lieberman T.D."/>
            <person name="Swanson P.K."/>
            <person name="Smith M."/>
            <person name="Roesemann S."/>
            <person name="Alexander J.E."/>
            <person name="Rich S.A."/>
            <person name="Livny J."/>
            <person name="Vlamakis H."/>
            <person name="Clish C."/>
            <person name="Bullock K."/>
            <person name="Deik A."/>
            <person name="Scott J."/>
            <person name="Pierce K.A."/>
            <person name="Xavier R.J."/>
            <person name="Alm E.J."/>
        </authorList>
    </citation>
    <scope>NUCLEOTIDE SEQUENCE [LARGE SCALE GENOMIC DNA]</scope>
    <source>
        <strain evidence="1 2">BIOML-B1</strain>
    </source>
</reference>
<dbReference type="Proteomes" id="UP000462091">
    <property type="component" value="Unassembled WGS sequence"/>
</dbReference>
<dbReference type="RefSeq" id="WP_154265248.1">
    <property type="nucleotide sequence ID" value="NZ_WKQM01000001.1"/>
</dbReference>
<name>A0A844DHF3_9FIRM</name>
<dbReference type="EMBL" id="WKQM01000001">
    <property type="protein sequence ID" value="MSC50333.1"/>
    <property type="molecule type" value="Genomic_DNA"/>
</dbReference>
<sequence length="72" mass="7797">MTNKKTACFCNHIRAALACYVDMTPEQQALAAMYANRKITGLHTLRAAAVSPGGECAAKLLQKMQQLDNGDQ</sequence>
<organism evidence="1 2">
    <name type="scientific">Faecalibacterium prausnitzii</name>
    <dbReference type="NCBI Taxonomy" id="853"/>
    <lineage>
        <taxon>Bacteria</taxon>
        <taxon>Bacillati</taxon>
        <taxon>Bacillota</taxon>
        <taxon>Clostridia</taxon>
        <taxon>Eubacteriales</taxon>
        <taxon>Oscillospiraceae</taxon>
        <taxon>Faecalibacterium</taxon>
    </lineage>
</organism>
<accession>A0A844DHF3</accession>
<protein>
    <submittedName>
        <fullName evidence="1">Uncharacterized protein</fullName>
    </submittedName>
</protein>